<gene>
    <name evidence="6" type="ORF">BKH29_04655</name>
</gene>
<dbReference type="AlphaFoldDB" id="A0A1Q8VAE5"/>
<dbReference type="Proteomes" id="UP000186857">
    <property type="component" value="Unassembled WGS sequence"/>
</dbReference>
<comment type="caution">
    <text evidence="6">The sequence shown here is derived from an EMBL/GenBank/DDBJ whole genome shotgun (WGS) entry which is preliminary data.</text>
</comment>
<keyword evidence="2 4" id="KW-0238">DNA-binding</keyword>
<dbReference type="PANTHER" id="PTHR47506:SF3">
    <property type="entry name" value="HTH-TYPE TRANSCRIPTIONAL REGULATOR LMRA"/>
    <property type="match status" value="1"/>
</dbReference>
<evidence type="ECO:0000256" key="4">
    <source>
        <dbReference type="PROSITE-ProRule" id="PRU00335"/>
    </source>
</evidence>
<dbReference type="EMBL" id="MSKJ01000009">
    <property type="protein sequence ID" value="OLO45066.1"/>
    <property type="molecule type" value="Genomic_DNA"/>
</dbReference>
<dbReference type="InterPro" id="IPR011075">
    <property type="entry name" value="TetR_C"/>
</dbReference>
<dbReference type="Pfam" id="PF16925">
    <property type="entry name" value="TetR_C_13"/>
    <property type="match status" value="1"/>
</dbReference>
<evidence type="ECO:0000256" key="1">
    <source>
        <dbReference type="ARBA" id="ARBA00023015"/>
    </source>
</evidence>
<accession>A0A1Q8VAE5</accession>
<keyword evidence="1" id="KW-0805">Transcription regulation</keyword>
<dbReference type="InterPro" id="IPR009057">
    <property type="entry name" value="Homeodomain-like_sf"/>
</dbReference>
<dbReference type="InterPro" id="IPR036271">
    <property type="entry name" value="Tet_transcr_reg_TetR-rel_C_sf"/>
</dbReference>
<feature type="DNA-binding region" description="H-T-H motif" evidence="4">
    <location>
        <begin position="29"/>
        <end position="48"/>
    </location>
</feature>
<evidence type="ECO:0000256" key="2">
    <source>
        <dbReference type="ARBA" id="ARBA00023125"/>
    </source>
</evidence>
<evidence type="ECO:0000313" key="6">
    <source>
        <dbReference type="EMBL" id="OLO45066.1"/>
    </source>
</evidence>
<dbReference type="OrthoDB" id="3687980at2"/>
<dbReference type="PRINTS" id="PR00455">
    <property type="entry name" value="HTHTETR"/>
</dbReference>
<dbReference type="PROSITE" id="PS50977">
    <property type="entry name" value="HTH_TETR_2"/>
    <property type="match status" value="1"/>
</dbReference>
<dbReference type="InterPro" id="IPR001647">
    <property type="entry name" value="HTH_TetR"/>
</dbReference>
<evidence type="ECO:0000259" key="5">
    <source>
        <dbReference type="PROSITE" id="PS50977"/>
    </source>
</evidence>
<dbReference type="Gene3D" id="1.10.357.10">
    <property type="entry name" value="Tetracycline Repressor, domain 2"/>
    <property type="match status" value="1"/>
</dbReference>
<proteinExistence type="predicted"/>
<dbReference type="SUPFAM" id="SSF48498">
    <property type="entry name" value="Tetracyclin repressor-like, C-terminal domain"/>
    <property type="match status" value="1"/>
</dbReference>
<name>A0A1Q8VAE5_9ACTO</name>
<organism evidence="6 7">
    <name type="scientific">Actinomyces oris</name>
    <dbReference type="NCBI Taxonomy" id="544580"/>
    <lineage>
        <taxon>Bacteria</taxon>
        <taxon>Bacillati</taxon>
        <taxon>Actinomycetota</taxon>
        <taxon>Actinomycetes</taxon>
        <taxon>Actinomycetales</taxon>
        <taxon>Actinomycetaceae</taxon>
        <taxon>Actinomyces</taxon>
    </lineage>
</organism>
<evidence type="ECO:0000256" key="3">
    <source>
        <dbReference type="ARBA" id="ARBA00023163"/>
    </source>
</evidence>
<evidence type="ECO:0000313" key="7">
    <source>
        <dbReference type="Proteomes" id="UP000186857"/>
    </source>
</evidence>
<dbReference type="PANTHER" id="PTHR47506">
    <property type="entry name" value="TRANSCRIPTIONAL REGULATORY PROTEIN"/>
    <property type="match status" value="1"/>
</dbReference>
<dbReference type="SUPFAM" id="SSF46689">
    <property type="entry name" value="Homeodomain-like"/>
    <property type="match status" value="1"/>
</dbReference>
<dbReference type="RefSeq" id="WP_009398564.1">
    <property type="nucleotide sequence ID" value="NZ_MSKJ01000009.1"/>
</dbReference>
<reference evidence="6 7" key="1">
    <citation type="submission" date="2016-12" db="EMBL/GenBank/DDBJ databases">
        <title>Genomic Comparison of strains in the 'Actinomyces naeslundii' Group.</title>
        <authorList>
            <person name="Mughal S.R."/>
            <person name="Do T."/>
            <person name="Gilbert S.C."/>
            <person name="Witherden E.A."/>
            <person name="Didelot X."/>
            <person name="Beighton D."/>
        </authorList>
    </citation>
    <scope>NUCLEOTIDE SEQUENCE [LARGE SCALE GENOMIC DNA]</scope>
    <source>
        <strain evidence="6 7">CCUG 33920</strain>
    </source>
</reference>
<dbReference type="Pfam" id="PF00440">
    <property type="entry name" value="TetR_N"/>
    <property type="match status" value="1"/>
</dbReference>
<sequence>MYSSGVDSREKLVEAMAELMWERGYSATSPRAVRELSGVGQGSMYHYFPTKRDLGLAALNHNCQVQMDSWKAALQDLEDPLEILRAYLTLPRDPLKGCRVGRMAQDKAVVADDGLREPVAEAFARLREMLAAVIGVARSQGRLPVDLEPDHLARTMVAVVQGGYVLAMAEQDRAPYDAACQGALELLRVAAGTAGTAPGSDGSTSS</sequence>
<keyword evidence="3" id="KW-0804">Transcription</keyword>
<feature type="domain" description="HTH tetR-type" evidence="5">
    <location>
        <begin position="6"/>
        <end position="66"/>
    </location>
</feature>
<dbReference type="GO" id="GO:0003677">
    <property type="term" value="F:DNA binding"/>
    <property type="evidence" value="ECO:0007669"/>
    <property type="project" value="UniProtKB-UniRule"/>
</dbReference>
<protein>
    <submittedName>
        <fullName evidence="6">TetR family transcriptional regulator</fullName>
    </submittedName>
</protein>